<evidence type="ECO:0000313" key="3">
    <source>
        <dbReference type="Proteomes" id="UP001589887"/>
    </source>
</evidence>
<proteinExistence type="predicted"/>
<gene>
    <name evidence="2" type="ORF">ACFH04_03935</name>
</gene>
<evidence type="ECO:0000313" key="2">
    <source>
        <dbReference type="EMBL" id="MFC0842893.1"/>
    </source>
</evidence>
<reference evidence="2 3" key="1">
    <citation type="submission" date="2024-09" db="EMBL/GenBank/DDBJ databases">
        <authorList>
            <person name="Sun Q."/>
            <person name="Mori K."/>
        </authorList>
    </citation>
    <scope>NUCLEOTIDE SEQUENCE [LARGE SCALE GENOMIC DNA]</scope>
    <source>
        <strain evidence="2 3">JCM 4557</strain>
    </source>
</reference>
<protein>
    <submittedName>
        <fullName evidence="2">Uncharacterized protein</fullName>
    </submittedName>
</protein>
<sequence>MYALLFPTLTPFVLLAMVMGLAWWEDRVLPRTEPDRTPATASGAEPAEAPFATRDPAPIPRLTVTTMALTREITRR</sequence>
<dbReference type="EMBL" id="JBHMQV010000001">
    <property type="protein sequence ID" value="MFC0842893.1"/>
    <property type="molecule type" value="Genomic_DNA"/>
</dbReference>
<keyword evidence="3" id="KW-1185">Reference proteome</keyword>
<dbReference type="RefSeq" id="WP_394316698.1">
    <property type="nucleotide sequence ID" value="NZ_JBHMQV010000001.1"/>
</dbReference>
<dbReference type="Proteomes" id="UP001589887">
    <property type="component" value="Unassembled WGS sequence"/>
</dbReference>
<comment type="caution">
    <text evidence="2">The sequence shown here is derived from an EMBL/GenBank/DDBJ whole genome shotgun (WGS) entry which is preliminary data.</text>
</comment>
<organism evidence="2 3">
    <name type="scientific">Streptomyces noboritoensis</name>
    <dbReference type="NCBI Taxonomy" id="67337"/>
    <lineage>
        <taxon>Bacteria</taxon>
        <taxon>Bacillati</taxon>
        <taxon>Actinomycetota</taxon>
        <taxon>Actinomycetes</taxon>
        <taxon>Kitasatosporales</taxon>
        <taxon>Streptomycetaceae</taxon>
        <taxon>Streptomyces</taxon>
    </lineage>
</organism>
<evidence type="ECO:0000256" key="1">
    <source>
        <dbReference type="SAM" id="MobiDB-lite"/>
    </source>
</evidence>
<feature type="region of interest" description="Disordered" evidence="1">
    <location>
        <begin position="32"/>
        <end position="58"/>
    </location>
</feature>
<accession>A0ABV6TAT6</accession>
<name>A0ABV6TAT6_9ACTN</name>